<evidence type="ECO:0000256" key="4">
    <source>
        <dbReference type="SAM" id="Phobius"/>
    </source>
</evidence>
<keyword evidence="4" id="KW-0812">Transmembrane</keyword>
<reference evidence="6" key="1">
    <citation type="journal article" date="2019" name="Int. J. Syst. Evol. Microbiol.">
        <title>The Global Catalogue of Microorganisms (GCM) 10K type strain sequencing project: providing services to taxonomists for standard genome sequencing and annotation.</title>
        <authorList>
            <consortium name="The Broad Institute Genomics Platform"/>
            <consortium name="The Broad Institute Genome Sequencing Center for Infectious Disease"/>
            <person name="Wu L."/>
            <person name="Ma J."/>
        </authorList>
    </citation>
    <scope>NUCLEOTIDE SEQUENCE [LARGE SCALE GENOMIC DNA]</scope>
    <source>
        <strain evidence="6">JCM 3369</strain>
    </source>
</reference>
<keyword evidence="2" id="KW-0804">Transcription</keyword>
<evidence type="ECO:0000256" key="1">
    <source>
        <dbReference type="ARBA" id="ARBA00023015"/>
    </source>
</evidence>
<keyword evidence="1" id="KW-0805">Transcription regulation</keyword>
<feature type="transmembrane region" description="Helical" evidence="4">
    <location>
        <begin position="73"/>
        <end position="91"/>
    </location>
</feature>
<protein>
    <submittedName>
        <fullName evidence="5">Anti-sigma factor family protein</fullName>
    </submittedName>
</protein>
<evidence type="ECO:0000256" key="2">
    <source>
        <dbReference type="ARBA" id="ARBA00023163"/>
    </source>
</evidence>
<evidence type="ECO:0000256" key="3">
    <source>
        <dbReference type="SAM" id="MobiDB-lite"/>
    </source>
</evidence>
<dbReference type="EMBL" id="JBHSXS010000001">
    <property type="protein sequence ID" value="MFC6878187.1"/>
    <property type="molecule type" value="Genomic_DNA"/>
</dbReference>
<keyword evidence="4" id="KW-0472">Membrane</keyword>
<sequence length="351" mass="34620">MTHLTLDEMAACVDGRSVPPEHAATCPACRAELRRWQAVADGLDVLAAEPPPHVLERTLAAIDAPQRHRRRTVLASAAAVAAIGAAAYGLSAVTDGGTNPRPGERPTAAAAAGLAATECAQLKVAAGTLRSVNGSELVLDTGKGKPVRASAAGAKITHTVSGSLSDVTVGAQVVVQGGGTRRGVTAESVAVLPRSVTPPKPPSLPKGMPGLDPARLMARNGTAMGAVSKVGPDGFTVGTGRSAVHVGTSRSTKVTKQEETGPGGLRKGAFTVAVGALGQDGTLRARTVQQSTPQGVNVPGGAPAGGAPSGLPSGGPFGDGSRLPSGGPPEGPFAGLGCDADAIATTALLKG</sequence>
<dbReference type="Proteomes" id="UP001596380">
    <property type="component" value="Unassembled WGS sequence"/>
</dbReference>
<dbReference type="Gene3D" id="1.10.10.1320">
    <property type="entry name" value="Anti-sigma factor, zinc-finger domain"/>
    <property type="match status" value="1"/>
</dbReference>
<keyword evidence="4" id="KW-1133">Transmembrane helix</keyword>
<feature type="compositionally biased region" description="Gly residues" evidence="3">
    <location>
        <begin position="302"/>
        <end position="318"/>
    </location>
</feature>
<gene>
    <name evidence="5" type="ORF">ACFQKB_00260</name>
</gene>
<accession>A0ABW2C9F5</accession>
<evidence type="ECO:0000313" key="5">
    <source>
        <dbReference type="EMBL" id="MFC6878187.1"/>
    </source>
</evidence>
<organism evidence="5 6">
    <name type="scientific">Actinomadura yumaensis</name>
    <dbReference type="NCBI Taxonomy" id="111807"/>
    <lineage>
        <taxon>Bacteria</taxon>
        <taxon>Bacillati</taxon>
        <taxon>Actinomycetota</taxon>
        <taxon>Actinomycetes</taxon>
        <taxon>Streptosporangiales</taxon>
        <taxon>Thermomonosporaceae</taxon>
        <taxon>Actinomadura</taxon>
    </lineage>
</organism>
<comment type="caution">
    <text evidence="5">The sequence shown here is derived from an EMBL/GenBank/DDBJ whole genome shotgun (WGS) entry which is preliminary data.</text>
</comment>
<proteinExistence type="predicted"/>
<name>A0ABW2C9F5_9ACTN</name>
<feature type="region of interest" description="Disordered" evidence="3">
    <location>
        <begin position="290"/>
        <end position="337"/>
    </location>
</feature>
<evidence type="ECO:0000313" key="6">
    <source>
        <dbReference type="Proteomes" id="UP001596380"/>
    </source>
</evidence>
<dbReference type="InterPro" id="IPR041916">
    <property type="entry name" value="Anti_sigma_zinc_sf"/>
</dbReference>
<feature type="region of interest" description="Disordered" evidence="3">
    <location>
        <begin position="246"/>
        <end position="265"/>
    </location>
</feature>
<keyword evidence="6" id="KW-1185">Reference proteome</keyword>
<dbReference type="RefSeq" id="WP_160820155.1">
    <property type="nucleotide sequence ID" value="NZ_JBHSXS010000001.1"/>
</dbReference>